<dbReference type="InterPro" id="IPR035914">
    <property type="entry name" value="Sperma_CUB_dom_sf"/>
</dbReference>
<dbReference type="eggNOG" id="KOG4292">
    <property type="taxonomic scope" value="Eukaryota"/>
</dbReference>
<evidence type="ECO:0000256" key="1">
    <source>
        <dbReference type="ARBA" id="ARBA00023157"/>
    </source>
</evidence>
<dbReference type="HOGENOM" id="CLU_493735_0_0_1"/>
<comment type="caution">
    <text evidence="3">Lacks conserved residue(s) required for the propagation of feature annotation.</text>
</comment>
<feature type="domain" description="CUB" evidence="4">
    <location>
        <begin position="17"/>
        <end position="164"/>
    </location>
</feature>
<organism evidence="6 7">
    <name type="scientific">Nematostella vectensis</name>
    <name type="common">Starlet sea anemone</name>
    <dbReference type="NCBI Taxonomy" id="45351"/>
    <lineage>
        <taxon>Eukaryota</taxon>
        <taxon>Metazoa</taxon>
        <taxon>Cnidaria</taxon>
        <taxon>Anthozoa</taxon>
        <taxon>Hexacorallia</taxon>
        <taxon>Actiniaria</taxon>
        <taxon>Edwardsiidae</taxon>
        <taxon>Nematostella</taxon>
    </lineage>
</organism>
<dbReference type="InterPro" id="IPR000859">
    <property type="entry name" value="CUB_dom"/>
</dbReference>
<keyword evidence="1 2" id="KW-1015">Disulfide bond</keyword>
<proteinExistence type="predicted"/>
<evidence type="ECO:0000256" key="2">
    <source>
        <dbReference type="PROSITE-ProRule" id="PRU00059"/>
    </source>
</evidence>
<feature type="disulfide bond" evidence="2">
    <location>
        <begin position="231"/>
        <end position="248"/>
    </location>
</feature>
<dbReference type="GO" id="GO:0005615">
    <property type="term" value="C:extracellular space"/>
    <property type="evidence" value="ECO:0000318"/>
    <property type="project" value="GO_Central"/>
</dbReference>
<name>A7SQB2_NEMVE</name>
<dbReference type="PANTHER" id="PTHR24255:SF31">
    <property type="entry name" value="CUBILIN-LIKE PROTEIN"/>
    <property type="match status" value="1"/>
</dbReference>
<dbReference type="SMART" id="SM00282">
    <property type="entry name" value="LamG"/>
    <property type="match status" value="1"/>
</dbReference>
<dbReference type="PROSITE" id="PS01180">
    <property type="entry name" value="CUB"/>
    <property type="match status" value="2"/>
</dbReference>
<keyword evidence="7" id="KW-1185">Reference proteome</keyword>
<dbReference type="STRING" id="45351.A7SQB2"/>
<feature type="disulfide bond" evidence="2">
    <location>
        <begin position="104"/>
        <end position="121"/>
    </location>
</feature>
<dbReference type="Pfam" id="PF00431">
    <property type="entry name" value="CUB"/>
    <property type="match status" value="2"/>
</dbReference>
<evidence type="ECO:0000259" key="5">
    <source>
        <dbReference type="PROSITE" id="PS50025"/>
    </source>
</evidence>
<dbReference type="Proteomes" id="UP000001593">
    <property type="component" value="Unassembled WGS sequence"/>
</dbReference>
<evidence type="ECO:0000259" key="4">
    <source>
        <dbReference type="PROSITE" id="PS01180"/>
    </source>
</evidence>
<dbReference type="GO" id="GO:0004252">
    <property type="term" value="F:serine-type endopeptidase activity"/>
    <property type="evidence" value="ECO:0000318"/>
    <property type="project" value="GO_Central"/>
</dbReference>
<dbReference type="SUPFAM" id="SSF49899">
    <property type="entry name" value="Concanavalin A-like lectins/glucanases"/>
    <property type="match status" value="1"/>
</dbReference>
<dbReference type="Gene3D" id="2.60.120.290">
    <property type="entry name" value="Spermadhesin, CUB domain"/>
    <property type="match status" value="2"/>
</dbReference>
<dbReference type="CDD" id="cd00041">
    <property type="entry name" value="CUB"/>
    <property type="match status" value="2"/>
</dbReference>
<evidence type="ECO:0000256" key="3">
    <source>
        <dbReference type="PROSITE-ProRule" id="PRU00122"/>
    </source>
</evidence>
<dbReference type="Pfam" id="PF02210">
    <property type="entry name" value="Laminin_G_2"/>
    <property type="match status" value="1"/>
</dbReference>
<dbReference type="PhylomeDB" id="A7SQB2"/>
<dbReference type="SUPFAM" id="SSF49854">
    <property type="entry name" value="Spermadhesin, CUB domain"/>
    <property type="match status" value="2"/>
</dbReference>
<feature type="disulfide bond" evidence="2">
    <location>
        <begin position="17"/>
        <end position="44"/>
    </location>
</feature>
<dbReference type="InterPro" id="IPR013320">
    <property type="entry name" value="ConA-like_dom_sf"/>
</dbReference>
<dbReference type="SMART" id="SM00042">
    <property type="entry name" value="CUB"/>
    <property type="match status" value="2"/>
</dbReference>
<evidence type="ECO:0000313" key="6">
    <source>
        <dbReference type="EMBL" id="EDO34097.1"/>
    </source>
</evidence>
<dbReference type="InParanoid" id="A7SQB2"/>
<gene>
    <name evidence="6" type="ORF">NEMVEDRAFT_v1g215748</name>
</gene>
<feature type="domain" description="CUB" evidence="4">
    <location>
        <begin position="176"/>
        <end position="289"/>
    </location>
</feature>
<protein>
    <submittedName>
        <fullName evidence="6">Uncharacterized protein</fullName>
    </submittedName>
</protein>
<dbReference type="PROSITE" id="PS50025">
    <property type="entry name" value="LAM_G_DOMAIN"/>
    <property type="match status" value="1"/>
</dbReference>
<dbReference type="EMBL" id="DS469743">
    <property type="protein sequence ID" value="EDO34097.1"/>
    <property type="molecule type" value="Genomic_DNA"/>
</dbReference>
<accession>A7SQB2</accession>
<dbReference type="Gene3D" id="2.60.120.200">
    <property type="match status" value="1"/>
</dbReference>
<dbReference type="PANTHER" id="PTHR24255">
    <property type="entry name" value="COMPLEMENT COMPONENT 1, S SUBCOMPONENT-RELATED"/>
    <property type="match status" value="1"/>
</dbReference>
<dbReference type="InterPro" id="IPR001791">
    <property type="entry name" value="Laminin_G"/>
</dbReference>
<sequence>MVSYYRLLAIAHGLSVCPSRVITSDGGEVTSPGYPSNYPPNTDCTLTIATGPGAKFNVMFNDLSIEVDPDVRYLPFIIQTINLYNQLNEFPDLIFPNPPAPEECKMDSLVITDGSKTRKYCEENVPAYDLPRHNFKSEGNTLVMRFKSENAFQFKGFKITFKAEKGKVIPPESNVCPSRHIKYTMGGEFFSPGFPVAYPANSRCRVKITIPDNYQMNVWLTDFQIHETPSCRSDRLIVNYDFFGYLLCGGGRNHRVPKIRPLTSTTSKIQFYSDSKDSAPGFHLHYNMTRLTKGSCQCTVGSSFIMITRFSGKVNRTRHVITLSLKTAQSRGLIFFAKGELRDYIYIGIKYGKVFYDSDLGTGRSKVYAEGIRVDDGEWHSVVITREKKTLAISVDNGRAKASKTIFGPILIYQIVAAIAAECIPKSSKFITSPTGLAFSKPGTVISHGFYSSEENCLIACFLNVVCMSLNIALMRSSEGIMCELLNYGISDFNNYLKPNETFRTTIIEVKPGFDRINQIMPGFHGINQVKSSFHGINQVKPGFRRINQNPL</sequence>
<reference evidence="6 7" key="1">
    <citation type="journal article" date="2007" name="Science">
        <title>Sea anemone genome reveals ancestral eumetazoan gene repertoire and genomic organization.</title>
        <authorList>
            <person name="Putnam N.H."/>
            <person name="Srivastava M."/>
            <person name="Hellsten U."/>
            <person name="Dirks B."/>
            <person name="Chapman J."/>
            <person name="Salamov A."/>
            <person name="Terry A."/>
            <person name="Shapiro H."/>
            <person name="Lindquist E."/>
            <person name="Kapitonov V.V."/>
            <person name="Jurka J."/>
            <person name="Genikhovich G."/>
            <person name="Grigoriev I.V."/>
            <person name="Lucas S.M."/>
            <person name="Steele R.E."/>
            <person name="Finnerty J.R."/>
            <person name="Technau U."/>
            <person name="Martindale M.Q."/>
            <person name="Rokhsar D.S."/>
        </authorList>
    </citation>
    <scope>NUCLEOTIDE SEQUENCE [LARGE SCALE GENOMIC DNA]</scope>
    <source>
        <strain evidence="7">CH2 X CH6</strain>
    </source>
</reference>
<evidence type="ECO:0000313" key="7">
    <source>
        <dbReference type="Proteomes" id="UP000001593"/>
    </source>
</evidence>
<feature type="domain" description="Laminin G" evidence="5">
    <location>
        <begin position="294"/>
        <end position="483"/>
    </location>
</feature>
<dbReference type="CDD" id="cd00110">
    <property type="entry name" value="LamG"/>
    <property type="match status" value="1"/>
</dbReference>
<dbReference type="AlphaFoldDB" id="A7SQB2"/>